<feature type="compositionally biased region" description="Acidic residues" evidence="1">
    <location>
        <begin position="421"/>
        <end position="444"/>
    </location>
</feature>
<protein>
    <submittedName>
        <fullName evidence="3">Uncharacterized protein</fullName>
    </submittedName>
</protein>
<comment type="caution">
    <text evidence="3">The sequence shown here is derived from an EMBL/GenBank/DDBJ whole genome shotgun (WGS) entry which is preliminary data.</text>
</comment>
<evidence type="ECO:0000256" key="2">
    <source>
        <dbReference type="SAM" id="SignalP"/>
    </source>
</evidence>
<evidence type="ECO:0000313" key="4">
    <source>
        <dbReference type="Proteomes" id="UP001610563"/>
    </source>
</evidence>
<sequence>MKHFNIGLAAALGLPLGIWAAECETTSENDPETDEKILRVNSPEQLDIFGNDCTTIVGHILIESDYSGDFVLNGVSEFRGNISAPLSGYGDKLNAFEMLDLTTIDAIFLPNVVDVRLPNLEHAGNIHLQQSSVGEVDLGSLVEAGHVELQGDWTGINLGSLQRATQVDIGGTYSWEVPEGEEPVSIVIDLPALESANYFGVSGFFESLSLPRLTTVGEHEQGVDYLYQTWDEGRPYAYMSGRPGLRISSANHIPIEVPELGFLNGSLQVYGNVTSFRLPSLGESDVDIEFNTDTHLHIFSTLESTGYLWLWGNVASVDFPNIEHVDSISIAYGDRLPCNETLLKLWEWAKDDYNQYKCFELDEQFLDDDSDEGTTPTDEEEDEENTEIDTDNDTEVPDTDSSNDTNNDDTTQTSPSNDGPASDEQDTTDESPNESTEDSTDDTSSDGTFDGSGGRIVSHTGVAMMIAAVVFFCC</sequence>
<accession>A0ABR4GAQ9</accession>
<feature type="signal peptide" evidence="2">
    <location>
        <begin position="1"/>
        <end position="20"/>
    </location>
</feature>
<feature type="compositionally biased region" description="Acidic residues" evidence="1">
    <location>
        <begin position="364"/>
        <end position="398"/>
    </location>
</feature>
<gene>
    <name evidence="3" type="ORF">BJX66DRAFT_300566</name>
</gene>
<evidence type="ECO:0000256" key="1">
    <source>
        <dbReference type="SAM" id="MobiDB-lite"/>
    </source>
</evidence>
<keyword evidence="2" id="KW-0732">Signal</keyword>
<keyword evidence="4" id="KW-1185">Reference proteome</keyword>
<reference evidence="3 4" key="1">
    <citation type="submission" date="2024-07" db="EMBL/GenBank/DDBJ databases">
        <title>Section-level genome sequencing and comparative genomics of Aspergillus sections Usti and Cavernicolus.</title>
        <authorList>
            <consortium name="Lawrence Berkeley National Laboratory"/>
            <person name="Nybo J.L."/>
            <person name="Vesth T.C."/>
            <person name="Theobald S."/>
            <person name="Frisvad J.C."/>
            <person name="Larsen T.O."/>
            <person name="Kjaerboelling I."/>
            <person name="Rothschild-Mancinelli K."/>
            <person name="Lyhne E.K."/>
            <person name="Kogle M.E."/>
            <person name="Barry K."/>
            <person name="Clum A."/>
            <person name="Na H."/>
            <person name="Ledsgaard L."/>
            <person name="Lin J."/>
            <person name="Lipzen A."/>
            <person name="Kuo A."/>
            <person name="Riley R."/>
            <person name="Mondo S."/>
            <person name="Labutti K."/>
            <person name="Haridas S."/>
            <person name="Pangalinan J."/>
            <person name="Salamov A.A."/>
            <person name="Simmons B.A."/>
            <person name="Magnuson J.K."/>
            <person name="Chen J."/>
            <person name="Drula E."/>
            <person name="Henrissat B."/>
            <person name="Wiebenga A."/>
            <person name="Lubbers R.J."/>
            <person name="Gomes A.C."/>
            <person name="Makela M.R."/>
            <person name="Stajich J."/>
            <person name="Grigoriev I.V."/>
            <person name="Mortensen U.H."/>
            <person name="De Vries R.P."/>
            <person name="Baker S.E."/>
            <person name="Andersen M.R."/>
        </authorList>
    </citation>
    <scope>NUCLEOTIDE SEQUENCE [LARGE SCALE GENOMIC DNA]</scope>
    <source>
        <strain evidence="3 4">CBS 209.92</strain>
    </source>
</reference>
<feature type="compositionally biased region" description="Low complexity" evidence="1">
    <location>
        <begin position="399"/>
        <end position="418"/>
    </location>
</feature>
<evidence type="ECO:0000313" key="3">
    <source>
        <dbReference type="EMBL" id="KAL2796134.1"/>
    </source>
</evidence>
<proteinExistence type="predicted"/>
<dbReference type="EMBL" id="JBFTWV010000029">
    <property type="protein sequence ID" value="KAL2796134.1"/>
    <property type="molecule type" value="Genomic_DNA"/>
</dbReference>
<organism evidence="3 4">
    <name type="scientific">Aspergillus keveii</name>
    <dbReference type="NCBI Taxonomy" id="714993"/>
    <lineage>
        <taxon>Eukaryota</taxon>
        <taxon>Fungi</taxon>
        <taxon>Dikarya</taxon>
        <taxon>Ascomycota</taxon>
        <taxon>Pezizomycotina</taxon>
        <taxon>Eurotiomycetes</taxon>
        <taxon>Eurotiomycetidae</taxon>
        <taxon>Eurotiales</taxon>
        <taxon>Aspergillaceae</taxon>
        <taxon>Aspergillus</taxon>
        <taxon>Aspergillus subgen. Nidulantes</taxon>
    </lineage>
</organism>
<feature type="chain" id="PRO_5046854194" evidence="2">
    <location>
        <begin position="21"/>
        <end position="474"/>
    </location>
</feature>
<dbReference type="Proteomes" id="UP001610563">
    <property type="component" value="Unassembled WGS sequence"/>
</dbReference>
<name>A0ABR4GAQ9_9EURO</name>
<feature type="region of interest" description="Disordered" evidence="1">
    <location>
        <begin position="364"/>
        <end position="452"/>
    </location>
</feature>